<dbReference type="SUPFAM" id="SSF109604">
    <property type="entry name" value="HD-domain/PDEase-like"/>
    <property type="match status" value="1"/>
</dbReference>
<dbReference type="STRING" id="1618358.UX80_C0016G0011"/>
<comment type="caution">
    <text evidence="1">The sequence shown here is derived from an EMBL/GenBank/DDBJ whole genome shotgun (WGS) entry which is preliminary data.</text>
</comment>
<sequence length="276" mass="31680">MKKKEFAEQFPIYLPTERFIPNSPHFRRAVLAKPDFPHQKFHDRQVKENAFALALVMGITQERGYGFANTGQLEPSDHHLGSWLFALKMYEGFEWNKVVAKTVLLHSKDVLPRSAPVYAWILQAADRAAGMGWTGILRDAYYLGFRHPNLQVVEKLRSPREGEYQDSIATVQKVCYEDAFPFLISHGLASKMVRKYWDHRHQFFGLPDGRGGWKVGPLLPIAQEIFYDLFAQTEVFTLLLAEKDLVRVFGPTILSTLKNPSALAKLDRILDRNPNH</sequence>
<reference evidence="1 2" key="1">
    <citation type="journal article" date="2015" name="Nature">
        <title>rRNA introns, odd ribosomes, and small enigmatic genomes across a large radiation of phyla.</title>
        <authorList>
            <person name="Brown C.T."/>
            <person name="Hug L.A."/>
            <person name="Thomas B.C."/>
            <person name="Sharon I."/>
            <person name="Castelle C.J."/>
            <person name="Singh A."/>
            <person name="Wilkins M.J."/>
            <person name="Williams K.H."/>
            <person name="Banfield J.F."/>
        </authorList>
    </citation>
    <scope>NUCLEOTIDE SEQUENCE [LARGE SCALE GENOMIC DNA]</scope>
</reference>
<gene>
    <name evidence="1" type="ORF">UX80_C0016G0011</name>
</gene>
<dbReference type="Proteomes" id="UP000034307">
    <property type="component" value="Unassembled WGS sequence"/>
</dbReference>
<name>A0A0G1RJB8_9BACT</name>
<dbReference type="EMBL" id="LCNO01000016">
    <property type="protein sequence ID" value="KKU57424.1"/>
    <property type="molecule type" value="Genomic_DNA"/>
</dbReference>
<protein>
    <submittedName>
        <fullName evidence="1">Uncharacterized protein</fullName>
    </submittedName>
</protein>
<dbReference type="AlphaFoldDB" id="A0A0G1RJB8"/>
<accession>A0A0G1RJB8</accession>
<organism evidence="1 2">
    <name type="scientific">Candidatus Amesbacteria bacterium GW2011_GWA2_47_11b</name>
    <dbReference type="NCBI Taxonomy" id="1618358"/>
    <lineage>
        <taxon>Bacteria</taxon>
        <taxon>Candidatus Amesiibacteriota</taxon>
    </lineage>
</organism>
<proteinExistence type="predicted"/>
<evidence type="ECO:0000313" key="1">
    <source>
        <dbReference type="EMBL" id="KKU57424.1"/>
    </source>
</evidence>
<evidence type="ECO:0000313" key="2">
    <source>
        <dbReference type="Proteomes" id="UP000034307"/>
    </source>
</evidence>